<gene>
    <name evidence="1" type="ORF">O6H91_10G063800</name>
</gene>
<evidence type="ECO:0000313" key="2">
    <source>
        <dbReference type="Proteomes" id="UP001162992"/>
    </source>
</evidence>
<protein>
    <submittedName>
        <fullName evidence="1">Uncharacterized protein</fullName>
    </submittedName>
</protein>
<evidence type="ECO:0000313" key="1">
    <source>
        <dbReference type="EMBL" id="KAJ7541518.1"/>
    </source>
</evidence>
<keyword evidence="2" id="KW-1185">Reference proteome</keyword>
<comment type="caution">
    <text evidence="1">The sequence shown here is derived from an EMBL/GenBank/DDBJ whole genome shotgun (WGS) entry which is preliminary data.</text>
</comment>
<sequence length="244" mass="26800">MDDDIIRFILGVIGNITSMVMFLSPMATFWRICKRKSTGSFSAIPYVCTLLNCLLWLFYGLPMITSHNVLVVSINGAGSALESIYLIIYLVFAPKKKKAVIFLLVSGILAFCVTIVAVTIAEFPRHDRAIFVGSVCVVIGTLMYASPLLVMRLVITTRSVEYMPFLLSICSFFNAILWTSYGALKKDKFIIIPNGLGCLLGAAQLGLYANYHNGMASQGRPSESNDLDVTAQNNDKTKQRSPGC</sequence>
<organism evidence="1 2">
    <name type="scientific">Diphasiastrum complanatum</name>
    <name type="common">Issler's clubmoss</name>
    <name type="synonym">Lycopodium complanatum</name>
    <dbReference type="NCBI Taxonomy" id="34168"/>
    <lineage>
        <taxon>Eukaryota</taxon>
        <taxon>Viridiplantae</taxon>
        <taxon>Streptophyta</taxon>
        <taxon>Embryophyta</taxon>
        <taxon>Tracheophyta</taxon>
        <taxon>Lycopodiopsida</taxon>
        <taxon>Lycopodiales</taxon>
        <taxon>Lycopodiaceae</taxon>
        <taxon>Lycopodioideae</taxon>
        <taxon>Diphasiastrum</taxon>
    </lineage>
</organism>
<accession>A0ACC2CHK3</accession>
<name>A0ACC2CHK3_DIPCM</name>
<reference evidence="2" key="1">
    <citation type="journal article" date="2024" name="Proc. Natl. Acad. Sci. U.S.A.">
        <title>Extraordinary preservation of gene collinearity over three hundred million years revealed in homosporous lycophytes.</title>
        <authorList>
            <person name="Li C."/>
            <person name="Wickell D."/>
            <person name="Kuo L.Y."/>
            <person name="Chen X."/>
            <person name="Nie B."/>
            <person name="Liao X."/>
            <person name="Peng D."/>
            <person name="Ji J."/>
            <person name="Jenkins J."/>
            <person name="Williams M."/>
            <person name="Shu S."/>
            <person name="Plott C."/>
            <person name="Barry K."/>
            <person name="Rajasekar S."/>
            <person name="Grimwood J."/>
            <person name="Han X."/>
            <person name="Sun S."/>
            <person name="Hou Z."/>
            <person name="He W."/>
            <person name="Dai G."/>
            <person name="Sun C."/>
            <person name="Schmutz J."/>
            <person name="Leebens-Mack J.H."/>
            <person name="Li F.W."/>
            <person name="Wang L."/>
        </authorList>
    </citation>
    <scope>NUCLEOTIDE SEQUENCE [LARGE SCALE GENOMIC DNA]</scope>
    <source>
        <strain evidence="2">cv. PW_Plant_1</strain>
    </source>
</reference>
<dbReference type="Proteomes" id="UP001162992">
    <property type="component" value="Chromosome 10"/>
</dbReference>
<dbReference type="EMBL" id="CM055101">
    <property type="protein sequence ID" value="KAJ7541518.1"/>
    <property type="molecule type" value="Genomic_DNA"/>
</dbReference>
<proteinExistence type="predicted"/>